<accession>A0ABQ9CJJ5</accession>
<proteinExistence type="predicted"/>
<sequence>MELERLGWSGVDWDTRIHWSMTRTLQDENQGNRDDTGRNWNHIETDWGQTGNLLGVTVSMLGAAQTMVGAIGICWGNWNHAGLKVTGIILGATGTTLAVTGSG</sequence>
<name>A0ABQ9CJJ5_9PASS</name>
<dbReference type="EMBL" id="WHWB01037868">
    <property type="protein sequence ID" value="KAJ7396430.1"/>
    <property type="molecule type" value="Genomic_DNA"/>
</dbReference>
<organism evidence="1 2">
    <name type="scientific">Willisornis vidua</name>
    <name type="common">Xingu scale-backed antbird</name>
    <dbReference type="NCBI Taxonomy" id="1566151"/>
    <lineage>
        <taxon>Eukaryota</taxon>
        <taxon>Metazoa</taxon>
        <taxon>Chordata</taxon>
        <taxon>Craniata</taxon>
        <taxon>Vertebrata</taxon>
        <taxon>Euteleostomi</taxon>
        <taxon>Archelosauria</taxon>
        <taxon>Archosauria</taxon>
        <taxon>Dinosauria</taxon>
        <taxon>Saurischia</taxon>
        <taxon>Theropoda</taxon>
        <taxon>Coelurosauria</taxon>
        <taxon>Aves</taxon>
        <taxon>Neognathae</taxon>
        <taxon>Neoaves</taxon>
        <taxon>Telluraves</taxon>
        <taxon>Australaves</taxon>
        <taxon>Passeriformes</taxon>
        <taxon>Thamnophilidae</taxon>
        <taxon>Willisornis</taxon>
    </lineage>
</organism>
<comment type="caution">
    <text evidence="1">The sequence shown here is derived from an EMBL/GenBank/DDBJ whole genome shotgun (WGS) entry which is preliminary data.</text>
</comment>
<protein>
    <submittedName>
        <fullName evidence="1">Uncharacterized protein</fullName>
    </submittedName>
</protein>
<gene>
    <name evidence="1" type="ORF">WISP_00023</name>
</gene>
<dbReference type="Proteomes" id="UP001145742">
    <property type="component" value="Unassembled WGS sequence"/>
</dbReference>
<reference evidence="1" key="1">
    <citation type="submission" date="2019-10" db="EMBL/GenBank/DDBJ databases">
        <authorList>
            <person name="Soares A.E.R."/>
            <person name="Aleixo A."/>
            <person name="Schneider P."/>
            <person name="Miyaki C.Y."/>
            <person name="Schneider M.P."/>
            <person name="Mello C."/>
            <person name="Vasconcelos A.T.R."/>
        </authorList>
    </citation>
    <scope>NUCLEOTIDE SEQUENCE</scope>
    <source>
        <tissue evidence="1">Muscle</tissue>
    </source>
</reference>
<evidence type="ECO:0000313" key="2">
    <source>
        <dbReference type="Proteomes" id="UP001145742"/>
    </source>
</evidence>
<keyword evidence="2" id="KW-1185">Reference proteome</keyword>
<evidence type="ECO:0000313" key="1">
    <source>
        <dbReference type="EMBL" id="KAJ7396430.1"/>
    </source>
</evidence>